<accession>A0A2H3CEB2</accession>
<proteinExistence type="predicted"/>
<gene>
    <name evidence="2" type="ORF">ARMGADRAFT_118162</name>
</gene>
<reference evidence="3" key="1">
    <citation type="journal article" date="2017" name="Nat. Ecol. Evol.">
        <title>Genome expansion and lineage-specific genetic innovations in the forest pathogenic fungi Armillaria.</title>
        <authorList>
            <person name="Sipos G."/>
            <person name="Prasanna A.N."/>
            <person name="Walter M.C."/>
            <person name="O'Connor E."/>
            <person name="Balint B."/>
            <person name="Krizsan K."/>
            <person name="Kiss B."/>
            <person name="Hess J."/>
            <person name="Varga T."/>
            <person name="Slot J."/>
            <person name="Riley R."/>
            <person name="Boka B."/>
            <person name="Rigling D."/>
            <person name="Barry K."/>
            <person name="Lee J."/>
            <person name="Mihaltcheva S."/>
            <person name="LaButti K."/>
            <person name="Lipzen A."/>
            <person name="Waldron R."/>
            <person name="Moloney N.M."/>
            <person name="Sperisen C."/>
            <person name="Kredics L."/>
            <person name="Vagvoelgyi C."/>
            <person name="Patrignani A."/>
            <person name="Fitzpatrick D."/>
            <person name="Nagy I."/>
            <person name="Doyle S."/>
            <person name="Anderson J.B."/>
            <person name="Grigoriev I.V."/>
            <person name="Gueldener U."/>
            <person name="Muensterkoetter M."/>
            <person name="Nagy L.G."/>
        </authorList>
    </citation>
    <scope>NUCLEOTIDE SEQUENCE [LARGE SCALE GENOMIC DNA]</scope>
    <source>
        <strain evidence="3">Ar21-2</strain>
    </source>
</reference>
<dbReference type="InParanoid" id="A0A2H3CEB2"/>
<feature type="compositionally biased region" description="Polar residues" evidence="1">
    <location>
        <begin position="112"/>
        <end position="122"/>
    </location>
</feature>
<name>A0A2H3CEB2_ARMGA</name>
<organism evidence="2 3">
    <name type="scientific">Armillaria gallica</name>
    <name type="common">Bulbous honey fungus</name>
    <name type="synonym">Armillaria bulbosa</name>
    <dbReference type="NCBI Taxonomy" id="47427"/>
    <lineage>
        <taxon>Eukaryota</taxon>
        <taxon>Fungi</taxon>
        <taxon>Dikarya</taxon>
        <taxon>Basidiomycota</taxon>
        <taxon>Agaricomycotina</taxon>
        <taxon>Agaricomycetes</taxon>
        <taxon>Agaricomycetidae</taxon>
        <taxon>Agaricales</taxon>
        <taxon>Marasmiineae</taxon>
        <taxon>Physalacriaceae</taxon>
        <taxon>Armillaria</taxon>
    </lineage>
</organism>
<dbReference type="EMBL" id="KZ293764">
    <property type="protein sequence ID" value="PBK79674.1"/>
    <property type="molecule type" value="Genomic_DNA"/>
</dbReference>
<evidence type="ECO:0000256" key="1">
    <source>
        <dbReference type="SAM" id="MobiDB-lite"/>
    </source>
</evidence>
<evidence type="ECO:0000313" key="3">
    <source>
        <dbReference type="Proteomes" id="UP000217790"/>
    </source>
</evidence>
<evidence type="ECO:0000313" key="2">
    <source>
        <dbReference type="EMBL" id="PBK79674.1"/>
    </source>
</evidence>
<feature type="region of interest" description="Disordered" evidence="1">
    <location>
        <begin position="103"/>
        <end position="135"/>
    </location>
</feature>
<sequence>MLGTWKEFGDGRWEGIDSLSRSPVRSATLKLSPLDNSHPDTKQNHIPLPSNLRFSLRCCIHLVLNLVRLTCITTTYPMLHIGYSPNTSRGSWCPNDSAYAGETGNHEGNHAQGPTMSTSAVYSPSQHLSSSPHSLLRHSASASSSTSQISTSASFVTHRTSILPSDLNKCPISVFCWRATCRIRGHDECTLETSSRGCRFR</sequence>
<protein>
    <submittedName>
        <fullName evidence="2">Uncharacterized protein</fullName>
    </submittedName>
</protein>
<keyword evidence="3" id="KW-1185">Reference proteome</keyword>
<dbReference type="OrthoDB" id="3113932at2759"/>
<dbReference type="AlphaFoldDB" id="A0A2H3CEB2"/>
<dbReference type="Proteomes" id="UP000217790">
    <property type="component" value="Unassembled WGS sequence"/>
</dbReference>
<feature type="compositionally biased region" description="Low complexity" evidence="1">
    <location>
        <begin position="123"/>
        <end position="135"/>
    </location>
</feature>